<feature type="domain" description="Glycosyl hydrolase family 95 N-terminal" evidence="1">
    <location>
        <begin position="11"/>
        <end position="250"/>
    </location>
</feature>
<feature type="domain" description="Alpha fucosidase A-like C-terminal" evidence="2">
    <location>
        <begin position="684"/>
        <end position="782"/>
    </location>
</feature>
<accession>A0ABY3SFG8</accession>
<evidence type="ECO:0000259" key="2">
    <source>
        <dbReference type="Pfam" id="PF21307"/>
    </source>
</evidence>
<dbReference type="PANTHER" id="PTHR31084:SF0">
    <property type="entry name" value="ALPHA-L-FUCOSIDASE 2"/>
    <property type="match status" value="1"/>
</dbReference>
<sequence>MDGKPSNNLALWYKQPAAQWTEALPIGNGRLGAMIFGGVREELYQLNEDTLWSGYPQDKLNREAIQHVPLARAALLNGEYMKAQEIIESNMLAQDSEAYQPLGNLNIRTLHDADEIGYRRELDLHTALSSVKYEVNGVQYKRESFLSAADQVLVVRIESDLPGQVTLGVSLDSPHPYACSATESYIRLNGAAPSQIWPEITYDGKGMGFEVCMSVLAEGGRLTISQDHEIEVNGAHSVVLLLTAATTFNGYETDPVENGKDAYAICERILQEAGRISYEELKERHLADYQQLFNRVELGLGESDSRDEAATDERLARVQAGEQDTGLEALLFQYGRYLLISSSRSGTEPANLQGIWNREIRPPWRSNYTVNINTQMNYWPAEPANLSECHEPMLRFVQELSRSGRRTASLHYGCRGWTAHHNIDLWRHTAPVTGSASWAFWPMGGAWLSRHLWERYLFTGDREYLKHEAYEPMKEAALFCLDWLIEREDGYLVTAPSTTPENLFLTRDGDKCSVSVATTMDMAIIRELFGQVIEAAKLLEVDGTLQGQLESARSRLLPYQIGQHGELMEWSCDFEEESPGHRHLSHLYGFYPGSEIDLYETPEWAAAVRTSLERRLAHGGGHTGWSCAWIINVWARLGDGEQAHQYVRTMLAKSSYPNLFDAHPPFQIDGNFGGTAGMVEMLVQSHNGEIRLLPALPKAWSNGSVKGLRARGGMEIDMQWQGGRLQHAVIRAEQTGICKLRCSGLIRIEAADGTMVKLADAVESGEPSVTSFTVQAGQTYLIYAR</sequence>
<keyword evidence="4" id="KW-0378">Hydrolase</keyword>
<proteinExistence type="predicted"/>
<dbReference type="InterPro" id="IPR012341">
    <property type="entry name" value="6hp_glycosidase-like_sf"/>
</dbReference>
<dbReference type="Pfam" id="PF14498">
    <property type="entry name" value="Glyco_hyd_65N_2"/>
    <property type="match status" value="1"/>
</dbReference>
<dbReference type="EMBL" id="CP090978">
    <property type="protein sequence ID" value="UJF31926.1"/>
    <property type="molecule type" value="Genomic_DNA"/>
</dbReference>
<evidence type="ECO:0000259" key="1">
    <source>
        <dbReference type="Pfam" id="PF14498"/>
    </source>
</evidence>
<dbReference type="Pfam" id="PF21307">
    <property type="entry name" value="Glyco_hydro_95_C"/>
    <property type="match status" value="1"/>
</dbReference>
<dbReference type="InterPro" id="IPR027414">
    <property type="entry name" value="GH95_N_dom"/>
</dbReference>
<dbReference type="PIRSF" id="PIRSF007663">
    <property type="entry name" value="UCP007663"/>
    <property type="match status" value="1"/>
</dbReference>
<dbReference type="Gene3D" id="1.50.10.10">
    <property type="match status" value="1"/>
</dbReference>
<gene>
    <name evidence="4" type="ORF">L0M14_19500</name>
</gene>
<organism evidence="4 5">
    <name type="scientific">Paenibacillus hexagrammi</name>
    <dbReference type="NCBI Taxonomy" id="2908839"/>
    <lineage>
        <taxon>Bacteria</taxon>
        <taxon>Bacillati</taxon>
        <taxon>Bacillota</taxon>
        <taxon>Bacilli</taxon>
        <taxon>Bacillales</taxon>
        <taxon>Paenibacillaceae</taxon>
        <taxon>Paenibacillus</taxon>
    </lineage>
</organism>
<dbReference type="GO" id="GO:0016787">
    <property type="term" value="F:hydrolase activity"/>
    <property type="evidence" value="ECO:0007669"/>
    <property type="project" value="UniProtKB-KW"/>
</dbReference>
<dbReference type="Proteomes" id="UP001649230">
    <property type="component" value="Chromosome"/>
</dbReference>
<evidence type="ECO:0000313" key="4">
    <source>
        <dbReference type="EMBL" id="UJF31926.1"/>
    </source>
</evidence>
<dbReference type="RefSeq" id="WP_235118271.1">
    <property type="nucleotide sequence ID" value="NZ_CP090978.1"/>
</dbReference>
<protein>
    <submittedName>
        <fullName evidence="4">Glycoside hydrolase family 95 protein</fullName>
    </submittedName>
</protein>
<dbReference type="SUPFAM" id="SSF48208">
    <property type="entry name" value="Six-hairpin glycosidases"/>
    <property type="match status" value="1"/>
</dbReference>
<dbReference type="PANTHER" id="PTHR31084">
    <property type="entry name" value="ALPHA-L-FUCOSIDASE 2"/>
    <property type="match status" value="1"/>
</dbReference>
<evidence type="ECO:0000259" key="3">
    <source>
        <dbReference type="Pfam" id="PF22124"/>
    </source>
</evidence>
<keyword evidence="5" id="KW-1185">Reference proteome</keyword>
<dbReference type="InterPro" id="IPR016518">
    <property type="entry name" value="Alpha-L-fucosidase"/>
</dbReference>
<dbReference type="InterPro" id="IPR049053">
    <property type="entry name" value="AFCA-like_C"/>
</dbReference>
<name>A0ABY3SFG8_9BACL</name>
<evidence type="ECO:0000313" key="5">
    <source>
        <dbReference type="Proteomes" id="UP001649230"/>
    </source>
</evidence>
<dbReference type="InterPro" id="IPR008928">
    <property type="entry name" value="6-hairpin_glycosidase_sf"/>
</dbReference>
<dbReference type="Pfam" id="PF22124">
    <property type="entry name" value="Glyco_hydro_95_cat"/>
    <property type="match status" value="1"/>
</dbReference>
<reference evidence="4 5" key="1">
    <citation type="journal article" date="2024" name="Int. J. Syst. Evol. Microbiol.">
        <title>Paenibacillus hexagrammi sp. nov., a novel bacterium isolated from the gut content of Hexagrammos agrammus.</title>
        <authorList>
            <person name="Jung H.K."/>
            <person name="Kim D.G."/>
            <person name="Zin H."/>
            <person name="Park J."/>
            <person name="Jung H."/>
            <person name="Kim Y.O."/>
            <person name="Kong H.J."/>
            <person name="Kim J.W."/>
            <person name="Kim Y.S."/>
        </authorList>
    </citation>
    <scope>NUCLEOTIDE SEQUENCE [LARGE SCALE GENOMIC DNA]</scope>
    <source>
        <strain evidence="4 5">YPD9-1</strain>
    </source>
</reference>
<dbReference type="InterPro" id="IPR054363">
    <property type="entry name" value="GH95_cat"/>
</dbReference>
<feature type="domain" description="Glycosyl hydrolase family 95 catalytic" evidence="3">
    <location>
        <begin position="277"/>
        <end position="682"/>
    </location>
</feature>